<feature type="domain" description="C-Maf-inducing protein PH" evidence="4">
    <location>
        <begin position="95"/>
        <end position="206"/>
    </location>
</feature>
<organism evidence="5 6">
    <name type="scientific">Haemaphysalis longicornis</name>
    <name type="common">Bush tick</name>
    <dbReference type="NCBI Taxonomy" id="44386"/>
    <lineage>
        <taxon>Eukaryota</taxon>
        <taxon>Metazoa</taxon>
        <taxon>Ecdysozoa</taxon>
        <taxon>Arthropoda</taxon>
        <taxon>Chelicerata</taxon>
        <taxon>Arachnida</taxon>
        <taxon>Acari</taxon>
        <taxon>Parasitiformes</taxon>
        <taxon>Ixodida</taxon>
        <taxon>Ixodoidea</taxon>
        <taxon>Ixodidae</taxon>
        <taxon>Haemaphysalinae</taxon>
        <taxon>Haemaphysalis</taxon>
    </lineage>
</organism>
<dbReference type="PANTHER" id="PTHR46292">
    <property type="entry name" value="COILED-COIL DOMAIN-CONTAINING PROTEIN 102A"/>
    <property type="match status" value="1"/>
</dbReference>
<proteinExistence type="predicted"/>
<dbReference type="CDD" id="cd14686">
    <property type="entry name" value="bZIP"/>
    <property type="match status" value="1"/>
</dbReference>
<reference evidence="5 6" key="1">
    <citation type="journal article" date="2020" name="Cell">
        <title>Large-Scale Comparative Analyses of Tick Genomes Elucidate Their Genetic Diversity and Vector Capacities.</title>
        <authorList>
            <consortium name="Tick Genome and Microbiome Consortium (TIGMIC)"/>
            <person name="Jia N."/>
            <person name="Wang J."/>
            <person name="Shi W."/>
            <person name="Du L."/>
            <person name="Sun Y."/>
            <person name="Zhan W."/>
            <person name="Jiang J.F."/>
            <person name="Wang Q."/>
            <person name="Zhang B."/>
            <person name="Ji P."/>
            <person name="Bell-Sakyi L."/>
            <person name="Cui X.M."/>
            <person name="Yuan T.T."/>
            <person name="Jiang B.G."/>
            <person name="Yang W.F."/>
            <person name="Lam T.T."/>
            <person name="Chang Q.C."/>
            <person name="Ding S.J."/>
            <person name="Wang X.J."/>
            <person name="Zhu J.G."/>
            <person name="Ruan X.D."/>
            <person name="Zhao L."/>
            <person name="Wei J.T."/>
            <person name="Ye R.Z."/>
            <person name="Que T.C."/>
            <person name="Du C.H."/>
            <person name="Zhou Y.H."/>
            <person name="Cheng J.X."/>
            <person name="Dai P.F."/>
            <person name="Guo W.B."/>
            <person name="Han X.H."/>
            <person name="Huang E.J."/>
            <person name="Li L.F."/>
            <person name="Wei W."/>
            <person name="Gao Y.C."/>
            <person name="Liu J.Z."/>
            <person name="Shao H.Z."/>
            <person name="Wang X."/>
            <person name="Wang C.C."/>
            <person name="Yang T.C."/>
            <person name="Huo Q.B."/>
            <person name="Li W."/>
            <person name="Chen H.Y."/>
            <person name="Chen S.E."/>
            <person name="Zhou L.G."/>
            <person name="Ni X.B."/>
            <person name="Tian J.H."/>
            <person name="Sheng Y."/>
            <person name="Liu T."/>
            <person name="Pan Y.S."/>
            <person name="Xia L.Y."/>
            <person name="Li J."/>
            <person name="Zhao F."/>
            <person name="Cao W.C."/>
        </authorList>
    </citation>
    <scope>NUCLEOTIDE SEQUENCE [LARGE SCALE GENOMIC DNA]</scope>
    <source>
        <strain evidence="5">HaeL-2018</strain>
    </source>
</reference>
<evidence type="ECO:0000313" key="6">
    <source>
        <dbReference type="Proteomes" id="UP000821853"/>
    </source>
</evidence>
<dbReference type="Pfam" id="PF23066">
    <property type="entry name" value="PH_21"/>
    <property type="match status" value="1"/>
</dbReference>
<dbReference type="Proteomes" id="UP000821853">
    <property type="component" value="Chromosome 1"/>
</dbReference>
<protein>
    <recommendedName>
        <fullName evidence="4">C-Maf-inducing protein PH domain-containing protein</fullName>
    </recommendedName>
</protein>
<dbReference type="InterPro" id="IPR056429">
    <property type="entry name" value="PH_CMIP"/>
</dbReference>
<dbReference type="VEuPathDB" id="VectorBase:HLOH_059617"/>
<dbReference type="SUPFAM" id="SSF50729">
    <property type="entry name" value="PH domain-like"/>
    <property type="match status" value="1"/>
</dbReference>
<evidence type="ECO:0000256" key="2">
    <source>
        <dbReference type="SAM" id="Coils"/>
    </source>
</evidence>
<feature type="region of interest" description="Disordered" evidence="3">
    <location>
        <begin position="46"/>
        <end position="78"/>
    </location>
</feature>
<comment type="caution">
    <text evidence="5">The sequence shown here is derived from an EMBL/GenBank/DDBJ whole genome shotgun (WGS) entry which is preliminary data.</text>
</comment>
<accession>A0A9J6FGE8</accession>
<feature type="coiled-coil region" evidence="2">
    <location>
        <begin position="520"/>
        <end position="561"/>
    </location>
</feature>
<name>A0A9J6FGE8_HAELO</name>
<evidence type="ECO:0000259" key="4">
    <source>
        <dbReference type="Pfam" id="PF23066"/>
    </source>
</evidence>
<dbReference type="AlphaFoldDB" id="A0A9J6FGE8"/>
<evidence type="ECO:0000256" key="3">
    <source>
        <dbReference type="SAM" id="MobiDB-lite"/>
    </source>
</evidence>
<dbReference type="EMBL" id="JABSTR010000001">
    <property type="protein sequence ID" value="KAH9362162.1"/>
    <property type="molecule type" value="Genomic_DNA"/>
</dbReference>
<dbReference type="OMA" id="SLASATX"/>
<feature type="compositionally biased region" description="Low complexity" evidence="3">
    <location>
        <begin position="48"/>
        <end position="78"/>
    </location>
</feature>
<evidence type="ECO:0000256" key="1">
    <source>
        <dbReference type="ARBA" id="ARBA00023054"/>
    </source>
</evidence>
<feature type="region of interest" description="Disordered" evidence="3">
    <location>
        <begin position="1"/>
        <end position="31"/>
    </location>
</feature>
<keyword evidence="6" id="KW-1185">Reference proteome</keyword>
<sequence>MEERPNNSRSVPGSRRSLPLDDIGDMAGGSSSQTGFVRNLFSTGGAQASVDSTSSDGSDCSSALAAGTSAEGPGSASATAAAPPAAAACCVQGPKFKLTHEGDVQLCRLNHSRTVISKILSSKFLRRWETHKVLLGTSEMSSKTPGGFMEQPVSYSVMEDVYSLCRWDPSHKFCLRVVIPEGSLLLQAANGYLRDQWLHSILWKSQGWLPGTAVEAVIKTVLPLMERTTPTPEICEYFCKHCREVPSVKVVFEMYTPMVQRILKRNMCAWEGSTCPHPRVLPNLVATVLAGVCFPCLRLAENHNDASHSNIDWEAKHDCFVKVLDVMGLEPVVERLGTDGRCEVHSVVLGAREGKAGWLELYSPGSRACQDGGALWSQLLGTLVGCGCGRRRAFLAPLAKWLGALRERALAGDVGCQLTLCAMLELGALDCPDARLQAGSALQSSPHYGALCMRQGQARQLQQKGGPTKLTLPARSTCWMKKGKEPLKAQKEIRLFSSFTTWSDCTANWREKWSKVRTERNKAREEARLLRARMDAATKEAAALKRDKHELEAEVDQLRQEFHYLRWGPVGAASVLLSHSGIGATTIGR</sequence>
<dbReference type="OrthoDB" id="10056090at2759"/>
<gene>
    <name evidence="5" type="ORF">HPB48_002140</name>
</gene>
<dbReference type="PANTHER" id="PTHR46292:SF1">
    <property type="entry name" value="COILED-COIL DOMAIN-CONTAINING PROTEIN 102A"/>
    <property type="match status" value="1"/>
</dbReference>
<evidence type="ECO:0000313" key="5">
    <source>
        <dbReference type="EMBL" id="KAH9362162.1"/>
    </source>
</evidence>
<keyword evidence="1 2" id="KW-0175">Coiled coil</keyword>